<evidence type="ECO:0000256" key="9">
    <source>
        <dbReference type="ARBA" id="ARBA00023237"/>
    </source>
</evidence>
<name>A0A3R9GF51_9ENTR</name>
<dbReference type="Gene3D" id="3.10.20.410">
    <property type="match status" value="1"/>
</dbReference>
<sequence length="838" mass="91932">MVKPIFQCRPQNWRFNAFLYCLGGTLLVLPPCLYAREYYFNPSSLEGDELARQDIDLSLFSKRDAQLPGTYLSKIVLNKQKMPDESIEYISGPQGVLQPVLTPLLLKKWGVKIEDYPELAQLPPDKKLDAPLSHYIPFSSAIFDFNKMSLSISMPQAAIIRYSPDYVDPSRWDNGTLAAFTDYSFSGNERDDSHQHSSSQYLNLRNGINVGGWRLRSYSTWSNADSEQSWNTINSWIQHDIKALKAQFIGGENSTRGEVFDSLQYRGVNIASDEEMLPNSQRGYAPIIRGTANSNAEVSVRQNGYLIYQTTVAPGPFEISDLYSTTTNGDLDITVKEADGSEHHFTQPYSGVAIMQRPGHLKFEATAGRYRADNNYHASEPLFLQGSAIYGLNNNLTLFGGVTGSGKYTAANLGVGVTLGELGSLSADVTHARTTLNNDEQKAGQSYRLLYSGQIDSTNTNFTLASYRYSTSGYYSFADANEKYDGDENDWSFHYNKRNRIQVSISQSVVDSSIYLNGYQQNFWGTSKTEKSLSAGINSNVYGINVNLAYTYSKTSDDASDQSLSLGFSIPLSQWMPDSWASYAINSVKGGDVSQRVSLSGTLLEDQRLSYTLQQSQTNHGGEATSSLYSGYRSRYGNMNLGYSSSSNDTQQLNYGLNGGIVAHSGGLTLAQPLGNQFAIVSANGASGIKFINQHGIQTDWLGNAIIPSLTPYQENVIRLDTTTLPDDIDSSDTAVIVVPNRNAAVLAHFDARIGYRALISLKRPDGRAVPFGALATVDATSLGGIVDDAGVLYLSGMEQQTALTIKWGNAPGQQCHAVVTLPVNETKRILIASALCK</sequence>
<protein>
    <submittedName>
        <fullName evidence="13">Fimbrial biogenesis outer membrane usher protein</fullName>
    </submittedName>
</protein>
<dbReference type="PANTHER" id="PTHR30451">
    <property type="entry name" value="OUTER MEMBRANE USHER PROTEIN"/>
    <property type="match status" value="1"/>
</dbReference>
<keyword evidence="9 10" id="KW-0998">Cell outer membrane</keyword>
<comment type="similarity">
    <text evidence="2 10">Belongs to the fimbrial export usher family.</text>
</comment>
<dbReference type="EMBL" id="RHXB01000001">
    <property type="protein sequence ID" value="RSE29123.1"/>
    <property type="molecule type" value="Genomic_DNA"/>
</dbReference>
<reference evidence="13 14" key="1">
    <citation type="submission" date="2018-10" db="EMBL/GenBank/DDBJ databases">
        <title>Transmission dynamics of multidrug resistant bacteria on intensive care unit surfaces.</title>
        <authorList>
            <person name="D'Souza A.W."/>
            <person name="Potter R.F."/>
            <person name="Wallace M."/>
            <person name="Shupe A."/>
            <person name="Patel S."/>
            <person name="Sun S."/>
            <person name="Gul D."/>
            <person name="Kwon J.H."/>
            <person name="Andleeb S."/>
            <person name="Burnham C.-A.D."/>
            <person name="Dantas G."/>
        </authorList>
    </citation>
    <scope>NUCLEOTIDE SEQUENCE [LARGE SCALE GENOMIC DNA]</scope>
    <source>
        <strain evidence="13 14">AS_373</strain>
    </source>
</reference>
<dbReference type="Pfam" id="PF13954">
    <property type="entry name" value="PapC_N"/>
    <property type="match status" value="1"/>
</dbReference>
<dbReference type="Gene3D" id="2.60.40.3110">
    <property type="match status" value="1"/>
</dbReference>
<evidence type="ECO:0000256" key="2">
    <source>
        <dbReference type="ARBA" id="ARBA00008064"/>
    </source>
</evidence>
<organism evidence="13 14">
    <name type="scientific">Atlantibacter subterraneus</name>
    <dbReference type="NCBI Taxonomy" id="255519"/>
    <lineage>
        <taxon>Bacteria</taxon>
        <taxon>Pseudomonadati</taxon>
        <taxon>Pseudomonadota</taxon>
        <taxon>Gammaproteobacteria</taxon>
        <taxon>Enterobacterales</taxon>
        <taxon>Enterobacteriaceae</taxon>
        <taxon>Atlantibacter</taxon>
    </lineage>
</organism>
<evidence type="ECO:0000259" key="11">
    <source>
        <dbReference type="Pfam" id="PF13953"/>
    </source>
</evidence>
<evidence type="ECO:0000313" key="14">
    <source>
        <dbReference type="Proteomes" id="UP000275331"/>
    </source>
</evidence>
<dbReference type="InterPro" id="IPR018030">
    <property type="entry name" value="Fimbrial_membr_usher_CS"/>
</dbReference>
<evidence type="ECO:0000256" key="10">
    <source>
        <dbReference type="RuleBase" id="RU003884"/>
    </source>
</evidence>
<feature type="domain" description="PapC N-terminal" evidence="12">
    <location>
        <begin position="39"/>
        <end position="186"/>
    </location>
</feature>
<evidence type="ECO:0000256" key="7">
    <source>
        <dbReference type="ARBA" id="ARBA00022729"/>
    </source>
</evidence>
<dbReference type="Gene3D" id="2.60.40.2070">
    <property type="match status" value="1"/>
</dbReference>
<dbReference type="AlphaFoldDB" id="A0A3R9GF51"/>
<dbReference type="GO" id="GO:0009297">
    <property type="term" value="P:pilus assembly"/>
    <property type="evidence" value="ECO:0007669"/>
    <property type="project" value="InterPro"/>
</dbReference>
<dbReference type="Pfam" id="PF00577">
    <property type="entry name" value="Usher"/>
    <property type="match status" value="1"/>
</dbReference>
<keyword evidence="6 10" id="KW-0812">Transmembrane</keyword>
<evidence type="ECO:0000256" key="5">
    <source>
        <dbReference type="ARBA" id="ARBA00022558"/>
    </source>
</evidence>
<evidence type="ECO:0000256" key="8">
    <source>
        <dbReference type="ARBA" id="ARBA00023136"/>
    </source>
</evidence>
<dbReference type="PROSITE" id="PS01151">
    <property type="entry name" value="FIMBRIAL_USHER"/>
    <property type="match status" value="1"/>
</dbReference>
<dbReference type="InterPro" id="IPR043142">
    <property type="entry name" value="PapC-like_C_sf"/>
</dbReference>
<evidence type="ECO:0000313" key="13">
    <source>
        <dbReference type="EMBL" id="RSE29123.1"/>
    </source>
</evidence>
<dbReference type="FunFam" id="2.60.40.3110:FF:000001">
    <property type="entry name" value="Putative fimbrial outer membrane usher"/>
    <property type="match status" value="1"/>
</dbReference>
<dbReference type="PANTHER" id="PTHR30451:SF21">
    <property type="entry name" value="FIMBRIAL USHER DOMAIN-CONTAINING PROTEIN YDET-RELATED"/>
    <property type="match status" value="1"/>
</dbReference>
<dbReference type="Pfam" id="PF13953">
    <property type="entry name" value="PapC_C"/>
    <property type="match status" value="1"/>
</dbReference>
<evidence type="ECO:0000256" key="3">
    <source>
        <dbReference type="ARBA" id="ARBA00022448"/>
    </source>
</evidence>
<dbReference type="InterPro" id="IPR000015">
    <property type="entry name" value="Fimb_usher"/>
</dbReference>
<evidence type="ECO:0000259" key="12">
    <source>
        <dbReference type="Pfam" id="PF13954"/>
    </source>
</evidence>
<keyword evidence="4" id="KW-1134">Transmembrane beta strand</keyword>
<dbReference type="Gene3D" id="2.60.40.2610">
    <property type="entry name" value="Outer membrane usher protein FimD, plug domain"/>
    <property type="match status" value="1"/>
</dbReference>
<evidence type="ECO:0000256" key="4">
    <source>
        <dbReference type="ARBA" id="ARBA00022452"/>
    </source>
</evidence>
<keyword evidence="5 10" id="KW-1029">Fimbrium biogenesis</keyword>
<evidence type="ECO:0000256" key="1">
    <source>
        <dbReference type="ARBA" id="ARBA00004571"/>
    </source>
</evidence>
<accession>A0A3R9GF51</accession>
<dbReference type="InterPro" id="IPR037224">
    <property type="entry name" value="PapC_N_sf"/>
</dbReference>
<dbReference type="OrthoDB" id="6554712at2"/>
<keyword evidence="7" id="KW-0732">Signal</keyword>
<feature type="domain" description="PapC-like C-terminal" evidence="11">
    <location>
        <begin position="759"/>
        <end position="823"/>
    </location>
</feature>
<comment type="caution">
    <text evidence="13">The sequence shown here is derived from an EMBL/GenBank/DDBJ whole genome shotgun (WGS) entry which is preliminary data.</text>
</comment>
<evidence type="ECO:0000256" key="6">
    <source>
        <dbReference type="ARBA" id="ARBA00022692"/>
    </source>
</evidence>
<dbReference type="InterPro" id="IPR042186">
    <property type="entry name" value="FimD_plug_dom"/>
</dbReference>
<gene>
    <name evidence="13" type="ORF">EGT71_00990</name>
</gene>
<dbReference type="GO" id="GO:0015473">
    <property type="term" value="F:fimbrial usher porin activity"/>
    <property type="evidence" value="ECO:0007669"/>
    <property type="project" value="InterPro"/>
</dbReference>
<keyword evidence="3 10" id="KW-0813">Transport</keyword>
<dbReference type="GO" id="GO:0009279">
    <property type="term" value="C:cell outer membrane"/>
    <property type="evidence" value="ECO:0007669"/>
    <property type="project" value="UniProtKB-SubCell"/>
</dbReference>
<dbReference type="RefSeq" id="WP_125292175.1">
    <property type="nucleotide sequence ID" value="NZ_JAPTZM010000001.1"/>
</dbReference>
<proteinExistence type="inferred from homology"/>
<comment type="subcellular location">
    <subcellularLocation>
        <location evidence="1 10">Cell outer membrane</location>
        <topology evidence="1 10">Multi-pass membrane protein</topology>
    </subcellularLocation>
</comment>
<dbReference type="SUPFAM" id="SSF141729">
    <property type="entry name" value="FimD N-terminal domain-like"/>
    <property type="match status" value="1"/>
</dbReference>
<dbReference type="Proteomes" id="UP000275331">
    <property type="component" value="Unassembled WGS sequence"/>
</dbReference>
<keyword evidence="8 10" id="KW-0472">Membrane</keyword>
<dbReference type="InterPro" id="IPR025949">
    <property type="entry name" value="PapC-like_C"/>
</dbReference>
<dbReference type="InterPro" id="IPR025885">
    <property type="entry name" value="PapC_N"/>
</dbReference>